<dbReference type="InterPro" id="IPR020846">
    <property type="entry name" value="MFS_dom"/>
</dbReference>
<dbReference type="InterPro" id="IPR036259">
    <property type="entry name" value="MFS_trans_sf"/>
</dbReference>
<comment type="caution">
    <text evidence="9">The sequence shown here is derived from an EMBL/GenBank/DDBJ whole genome shotgun (WGS) entry which is preliminary data.</text>
</comment>
<dbReference type="SUPFAM" id="SSF103473">
    <property type="entry name" value="MFS general substrate transporter"/>
    <property type="match status" value="1"/>
</dbReference>
<feature type="domain" description="Major facilitator superfamily (MFS) profile" evidence="8">
    <location>
        <begin position="26"/>
        <end position="107"/>
    </location>
</feature>
<evidence type="ECO:0000259" key="8">
    <source>
        <dbReference type="PROSITE" id="PS50850"/>
    </source>
</evidence>
<evidence type="ECO:0000313" key="10">
    <source>
        <dbReference type="Proteomes" id="UP000601435"/>
    </source>
</evidence>
<keyword evidence="10" id="KW-1185">Reference proteome</keyword>
<dbReference type="Gene3D" id="1.20.1250.20">
    <property type="entry name" value="MFS general substrate transporter like domains"/>
    <property type="match status" value="1"/>
</dbReference>
<keyword evidence="2" id="KW-0813">Transport</keyword>
<dbReference type="GO" id="GO:0022857">
    <property type="term" value="F:transmembrane transporter activity"/>
    <property type="evidence" value="ECO:0007669"/>
    <property type="project" value="InterPro"/>
</dbReference>
<evidence type="ECO:0000313" key="9">
    <source>
        <dbReference type="EMBL" id="CAE7669859.1"/>
    </source>
</evidence>
<comment type="subcellular location">
    <subcellularLocation>
        <location evidence="1">Cell membrane</location>
        <topology evidence="1">Multi-pass membrane protein</topology>
    </subcellularLocation>
</comment>
<evidence type="ECO:0000256" key="3">
    <source>
        <dbReference type="ARBA" id="ARBA00022475"/>
    </source>
</evidence>
<evidence type="ECO:0000256" key="6">
    <source>
        <dbReference type="ARBA" id="ARBA00023136"/>
    </source>
</evidence>
<dbReference type="GO" id="GO:0005886">
    <property type="term" value="C:plasma membrane"/>
    <property type="evidence" value="ECO:0007669"/>
    <property type="project" value="UniProtKB-SubCell"/>
</dbReference>
<proteinExistence type="predicted"/>
<reference evidence="9" key="1">
    <citation type="submission" date="2021-02" db="EMBL/GenBank/DDBJ databases">
        <authorList>
            <person name="Dougan E. K."/>
            <person name="Rhodes N."/>
            <person name="Thang M."/>
            <person name="Chan C."/>
        </authorList>
    </citation>
    <scope>NUCLEOTIDE SEQUENCE</scope>
</reference>
<feature type="non-terminal residue" evidence="9">
    <location>
        <position position="107"/>
    </location>
</feature>
<feature type="transmembrane region" description="Helical" evidence="7">
    <location>
        <begin position="64"/>
        <end position="83"/>
    </location>
</feature>
<evidence type="ECO:0000256" key="2">
    <source>
        <dbReference type="ARBA" id="ARBA00022448"/>
    </source>
</evidence>
<name>A0A812W620_9DINO</name>
<dbReference type="OrthoDB" id="428417at2759"/>
<dbReference type="PANTHER" id="PTHR43414:SF6">
    <property type="entry name" value="MULTIDRUG RESISTANCE PROTEIN MDTG"/>
    <property type="match status" value="1"/>
</dbReference>
<dbReference type="Proteomes" id="UP000601435">
    <property type="component" value="Unassembled WGS sequence"/>
</dbReference>
<evidence type="ECO:0000256" key="4">
    <source>
        <dbReference type="ARBA" id="ARBA00022692"/>
    </source>
</evidence>
<keyword evidence="4 7" id="KW-0812">Transmembrane</keyword>
<dbReference type="InterPro" id="IPR011701">
    <property type="entry name" value="MFS"/>
</dbReference>
<evidence type="ECO:0000256" key="1">
    <source>
        <dbReference type="ARBA" id="ARBA00004651"/>
    </source>
</evidence>
<organism evidence="9 10">
    <name type="scientific">Symbiodinium necroappetens</name>
    <dbReference type="NCBI Taxonomy" id="1628268"/>
    <lineage>
        <taxon>Eukaryota</taxon>
        <taxon>Sar</taxon>
        <taxon>Alveolata</taxon>
        <taxon>Dinophyceae</taxon>
        <taxon>Suessiales</taxon>
        <taxon>Symbiodiniaceae</taxon>
        <taxon>Symbiodinium</taxon>
    </lineage>
</organism>
<keyword evidence="6 7" id="KW-0472">Membrane</keyword>
<gene>
    <name evidence="9" type="primary">ymfD</name>
    <name evidence="9" type="ORF">SNEC2469_LOCUS19170</name>
</gene>
<dbReference type="AlphaFoldDB" id="A0A812W620"/>
<feature type="transmembrane region" description="Helical" evidence="7">
    <location>
        <begin position="25"/>
        <end position="52"/>
    </location>
</feature>
<keyword evidence="5 7" id="KW-1133">Transmembrane helix</keyword>
<sequence>MLCGLRRCLQSGITPQPRQTEGIKLGIYGILLTQTLNALATMVVLPTLPFFAMTLGATALEVSLMNSAYNLAQMFCSPLLGALSDRYGRKRVMLGGICIQMICNTFM</sequence>
<dbReference type="PROSITE" id="PS00216">
    <property type="entry name" value="SUGAR_TRANSPORT_1"/>
    <property type="match status" value="1"/>
</dbReference>
<keyword evidence="3" id="KW-1003">Cell membrane</keyword>
<dbReference type="PANTHER" id="PTHR43414">
    <property type="entry name" value="MULTIDRUG RESISTANCE PROTEIN MDTG"/>
    <property type="match status" value="1"/>
</dbReference>
<dbReference type="EMBL" id="CAJNJA010032690">
    <property type="protein sequence ID" value="CAE7669859.1"/>
    <property type="molecule type" value="Genomic_DNA"/>
</dbReference>
<accession>A0A812W620</accession>
<evidence type="ECO:0000256" key="7">
    <source>
        <dbReference type="SAM" id="Phobius"/>
    </source>
</evidence>
<protein>
    <submittedName>
        <fullName evidence="9">YmfD protein</fullName>
    </submittedName>
</protein>
<dbReference type="PROSITE" id="PS50850">
    <property type="entry name" value="MFS"/>
    <property type="match status" value="1"/>
</dbReference>
<dbReference type="InterPro" id="IPR005829">
    <property type="entry name" value="Sugar_transporter_CS"/>
</dbReference>
<dbReference type="Pfam" id="PF07690">
    <property type="entry name" value="MFS_1"/>
    <property type="match status" value="1"/>
</dbReference>
<evidence type="ECO:0000256" key="5">
    <source>
        <dbReference type="ARBA" id="ARBA00022989"/>
    </source>
</evidence>